<dbReference type="Proteomes" id="UP000031036">
    <property type="component" value="Unassembled WGS sequence"/>
</dbReference>
<feature type="non-terminal residue" evidence="1">
    <location>
        <position position="121"/>
    </location>
</feature>
<protein>
    <submittedName>
        <fullName evidence="1">Uncharacterized protein</fullName>
    </submittedName>
</protein>
<reference evidence="1 2" key="1">
    <citation type="submission" date="2014-11" db="EMBL/GenBank/DDBJ databases">
        <title>Genetic blueprint of the zoonotic pathogen Toxocara canis.</title>
        <authorList>
            <person name="Zhu X.-Q."/>
            <person name="Korhonen P.K."/>
            <person name="Cai H."/>
            <person name="Young N.D."/>
            <person name="Nejsum P."/>
            <person name="von Samson-Himmelstjerna G."/>
            <person name="Boag P.R."/>
            <person name="Tan P."/>
            <person name="Li Q."/>
            <person name="Min J."/>
            <person name="Yang Y."/>
            <person name="Wang X."/>
            <person name="Fang X."/>
            <person name="Hall R.S."/>
            <person name="Hofmann A."/>
            <person name="Sternberg P.W."/>
            <person name="Jex A.R."/>
            <person name="Gasser R.B."/>
        </authorList>
    </citation>
    <scope>NUCLEOTIDE SEQUENCE [LARGE SCALE GENOMIC DNA]</scope>
    <source>
        <strain evidence="1">PN_DK_2014</strain>
    </source>
</reference>
<keyword evidence="2" id="KW-1185">Reference proteome</keyword>
<dbReference type="AlphaFoldDB" id="A0A0B2VX54"/>
<organism evidence="1 2">
    <name type="scientific">Toxocara canis</name>
    <name type="common">Canine roundworm</name>
    <dbReference type="NCBI Taxonomy" id="6265"/>
    <lineage>
        <taxon>Eukaryota</taxon>
        <taxon>Metazoa</taxon>
        <taxon>Ecdysozoa</taxon>
        <taxon>Nematoda</taxon>
        <taxon>Chromadorea</taxon>
        <taxon>Rhabditida</taxon>
        <taxon>Spirurina</taxon>
        <taxon>Ascaridomorpha</taxon>
        <taxon>Ascaridoidea</taxon>
        <taxon>Toxocaridae</taxon>
        <taxon>Toxocara</taxon>
    </lineage>
</organism>
<name>A0A0B2VX54_TOXCA</name>
<evidence type="ECO:0000313" key="2">
    <source>
        <dbReference type="Proteomes" id="UP000031036"/>
    </source>
</evidence>
<evidence type="ECO:0000313" key="1">
    <source>
        <dbReference type="EMBL" id="KHN86014.1"/>
    </source>
</evidence>
<comment type="caution">
    <text evidence="1">The sequence shown here is derived from an EMBL/GenBank/DDBJ whole genome shotgun (WGS) entry which is preliminary data.</text>
</comment>
<sequence length="121" mass="14041">MEFYSRHDRIFAPKASTCNGYNTSGMQMKSKKMISIKCAKRHFRYNERKVEKQQTHRNVTSKLPQMFSFILLGQNVQLLSLNRLCGPLTTVNCDMYVIQTPHVKGVYRAKPVTVLFEHGRS</sequence>
<dbReference type="EMBL" id="JPKZ01000680">
    <property type="protein sequence ID" value="KHN86014.1"/>
    <property type="molecule type" value="Genomic_DNA"/>
</dbReference>
<accession>A0A0B2VX54</accession>
<proteinExistence type="predicted"/>
<gene>
    <name evidence="1" type="ORF">Tcan_00757</name>
</gene>